<evidence type="ECO:0000256" key="1">
    <source>
        <dbReference type="ARBA" id="ARBA00000085"/>
    </source>
</evidence>
<dbReference type="FunFam" id="3.30.565.10:FF:000010">
    <property type="entry name" value="Sensor histidine kinase RcsC"/>
    <property type="match status" value="1"/>
</dbReference>
<evidence type="ECO:0000256" key="6">
    <source>
        <dbReference type="ARBA" id="ARBA00022777"/>
    </source>
</evidence>
<dbReference type="SUPFAM" id="SSF47384">
    <property type="entry name" value="Homodimeric domain of signal transducing histidine kinase"/>
    <property type="match status" value="1"/>
</dbReference>
<dbReference type="AlphaFoldDB" id="A0A9D1X5P2"/>
<dbReference type="SUPFAM" id="SSF52172">
    <property type="entry name" value="CheY-like"/>
    <property type="match status" value="2"/>
</dbReference>
<dbReference type="Gene3D" id="3.30.565.10">
    <property type="entry name" value="Histidine kinase-like ATPase, C-terminal domain"/>
    <property type="match status" value="1"/>
</dbReference>
<dbReference type="InterPro" id="IPR036097">
    <property type="entry name" value="HisK_dim/P_sf"/>
</dbReference>
<dbReference type="InterPro" id="IPR003594">
    <property type="entry name" value="HATPase_dom"/>
</dbReference>
<accession>A0A9D1X5P2</accession>
<comment type="similarity">
    <text evidence="2">In the N-terminal section; belongs to the phytochrome family.</text>
</comment>
<dbReference type="PROSITE" id="PS50109">
    <property type="entry name" value="HIS_KIN"/>
    <property type="match status" value="1"/>
</dbReference>
<feature type="domain" description="Response regulatory" evidence="13">
    <location>
        <begin position="741"/>
        <end position="861"/>
    </location>
</feature>
<dbReference type="Gene3D" id="3.40.50.2300">
    <property type="match status" value="2"/>
</dbReference>
<evidence type="ECO:0000259" key="12">
    <source>
        <dbReference type="PROSITE" id="PS50109"/>
    </source>
</evidence>
<dbReference type="SMART" id="SM00387">
    <property type="entry name" value="HATPase_c"/>
    <property type="match status" value="1"/>
</dbReference>
<evidence type="ECO:0000313" key="14">
    <source>
        <dbReference type="EMBL" id="HIX73374.1"/>
    </source>
</evidence>
<evidence type="ECO:0000256" key="9">
    <source>
        <dbReference type="ARBA" id="ARBA00074306"/>
    </source>
</evidence>
<feature type="modified residue" description="4-aspartylphosphate" evidence="10">
    <location>
        <position position="654"/>
    </location>
</feature>
<gene>
    <name evidence="14" type="ORF">H9849_10170</name>
</gene>
<dbReference type="InterPro" id="IPR001789">
    <property type="entry name" value="Sig_transdc_resp-reg_receiver"/>
</dbReference>
<dbReference type="SUPFAM" id="SSF55874">
    <property type="entry name" value="ATPase domain of HSP90 chaperone/DNA topoisomerase II/histidine kinase"/>
    <property type="match status" value="1"/>
</dbReference>
<feature type="transmembrane region" description="Helical" evidence="11">
    <location>
        <begin position="12"/>
        <end position="35"/>
    </location>
</feature>
<dbReference type="SMART" id="SM00388">
    <property type="entry name" value="HisKA"/>
    <property type="match status" value="1"/>
</dbReference>
<keyword evidence="11" id="KW-1133">Transmembrane helix</keyword>
<reference evidence="14" key="1">
    <citation type="journal article" date="2021" name="PeerJ">
        <title>Extensive microbial diversity within the chicken gut microbiome revealed by metagenomics and culture.</title>
        <authorList>
            <person name="Gilroy R."/>
            <person name="Ravi A."/>
            <person name="Getino M."/>
            <person name="Pursley I."/>
            <person name="Horton D.L."/>
            <person name="Alikhan N.F."/>
            <person name="Baker D."/>
            <person name="Gharbi K."/>
            <person name="Hall N."/>
            <person name="Watson M."/>
            <person name="Adriaenssens E.M."/>
            <person name="Foster-Nyarko E."/>
            <person name="Jarju S."/>
            <person name="Secka A."/>
            <person name="Antonio M."/>
            <person name="Oren A."/>
            <person name="Chaudhuri R.R."/>
            <person name="La Ragione R."/>
            <person name="Hildebrand F."/>
            <person name="Pallen M.J."/>
        </authorList>
    </citation>
    <scope>NUCLEOTIDE SEQUENCE</scope>
    <source>
        <strain evidence="14">ChiSxjej3B15-1167</strain>
    </source>
</reference>
<dbReference type="InterPro" id="IPR005467">
    <property type="entry name" value="His_kinase_dom"/>
</dbReference>
<evidence type="ECO:0000256" key="8">
    <source>
        <dbReference type="ARBA" id="ARBA00024867"/>
    </source>
</evidence>
<comment type="function">
    <text evidence="8">May play the central regulatory role in sporulation. It may be an element of the effector pathway responsible for the activation of sporulation genes in response to nutritional stress. Spo0A may act in concert with spo0H (a sigma factor) to control the expression of some genes that are critical to the sporulation process.</text>
</comment>
<dbReference type="SMART" id="SM00448">
    <property type="entry name" value="REC"/>
    <property type="match status" value="2"/>
</dbReference>
<dbReference type="Pfam" id="PF00512">
    <property type="entry name" value="HisKA"/>
    <property type="match status" value="1"/>
</dbReference>
<dbReference type="Pfam" id="PF00072">
    <property type="entry name" value="Response_reg"/>
    <property type="match status" value="2"/>
</dbReference>
<reference evidence="14" key="2">
    <citation type="submission" date="2021-04" db="EMBL/GenBank/DDBJ databases">
        <authorList>
            <person name="Gilroy R."/>
        </authorList>
    </citation>
    <scope>NUCLEOTIDE SEQUENCE</scope>
    <source>
        <strain evidence="14">ChiSxjej3B15-1167</strain>
    </source>
</reference>
<feature type="domain" description="Response regulatory" evidence="13">
    <location>
        <begin position="600"/>
        <end position="720"/>
    </location>
</feature>
<keyword evidence="5 10" id="KW-0597">Phosphoprotein</keyword>
<dbReference type="InterPro" id="IPR003661">
    <property type="entry name" value="HisK_dim/P_dom"/>
</dbReference>
<dbReference type="Gene3D" id="1.10.287.130">
    <property type="match status" value="1"/>
</dbReference>
<dbReference type="InterPro" id="IPR004358">
    <property type="entry name" value="Sig_transdc_His_kin-like_C"/>
</dbReference>
<keyword evidence="11" id="KW-0472">Membrane</keyword>
<dbReference type="PANTHER" id="PTHR45339">
    <property type="entry name" value="HYBRID SIGNAL TRANSDUCTION HISTIDINE KINASE J"/>
    <property type="match status" value="1"/>
</dbReference>
<keyword evidence="6" id="KW-0418">Kinase</keyword>
<evidence type="ECO:0000313" key="15">
    <source>
        <dbReference type="Proteomes" id="UP000886805"/>
    </source>
</evidence>
<dbReference type="GO" id="GO:0000155">
    <property type="term" value="F:phosphorelay sensor kinase activity"/>
    <property type="evidence" value="ECO:0007669"/>
    <property type="project" value="InterPro"/>
</dbReference>
<dbReference type="PANTHER" id="PTHR45339:SF1">
    <property type="entry name" value="HYBRID SIGNAL TRANSDUCTION HISTIDINE KINASE J"/>
    <property type="match status" value="1"/>
</dbReference>
<dbReference type="CDD" id="cd00082">
    <property type="entry name" value="HisKA"/>
    <property type="match status" value="1"/>
</dbReference>
<evidence type="ECO:0000256" key="3">
    <source>
        <dbReference type="ARBA" id="ARBA00012438"/>
    </source>
</evidence>
<comment type="caution">
    <text evidence="14">The sequence shown here is derived from an EMBL/GenBank/DDBJ whole genome shotgun (WGS) entry which is preliminary data.</text>
</comment>
<proteinExistence type="inferred from homology"/>
<dbReference type="InterPro" id="IPR011006">
    <property type="entry name" value="CheY-like_superfamily"/>
</dbReference>
<evidence type="ECO:0000256" key="7">
    <source>
        <dbReference type="ARBA" id="ARBA00023012"/>
    </source>
</evidence>
<feature type="transmembrane region" description="Helical" evidence="11">
    <location>
        <begin position="309"/>
        <end position="331"/>
    </location>
</feature>
<organism evidence="14 15">
    <name type="scientific">Candidatus Anaerobutyricum stercoripullorum</name>
    <dbReference type="NCBI Taxonomy" id="2838456"/>
    <lineage>
        <taxon>Bacteria</taxon>
        <taxon>Bacillati</taxon>
        <taxon>Bacillota</taxon>
        <taxon>Clostridia</taxon>
        <taxon>Lachnospirales</taxon>
        <taxon>Lachnospiraceae</taxon>
        <taxon>Anaerobutyricum</taxon>
    </lineage>
</organism>
<evidence type="ECO:0000259" key="13">
    <source>
        <dbReference type="PROSITE" id="PS50110"/>
    </source>
</evidence>
<feature type="modified residue" description="4-aspartylphosphate" evidence="10">
    <location>
        <position position="793"/>
    </location>
</feature>
<dbReference type="CDD" id="cd16922">
    <property type="entry name" value="HATPase_EvgS-ArcB-TorS-like"/>
    <property type="match status" value="1"/>
</dbReference>
<dbReference type="CDD" id="cd17546">
    <property type="entry name" value="REC_hyHK_CKI1_RcsC-like"/>
    <property type="match status" value="2"/>
</dbReference>
<dbReference type="EC" id="2.7.13.3" evidence="3"/>
<keyword evidence="11" id="KW-0812">Transmembrane</keyword>
<dbReference type="PRINTS" id="PR00344">
    <property type="entry name" value="BCTRLSENSOR"/>
</dbReference>
<feature type="domain" description="Histidine kinase" evidence="12">
    <location>
        <begin position="361"/>
        <end position="586"/>
    </location>
</feature>
<evidence type="ECO:0000256" key="4">
    <source>
        <dbReference type="ARBA" id="ARBA00018672"/>
    </source>
</evidence>
<dbReference type="Pfam" id="PF02518">
    <property type="entry name" value="HATPase_c"/>
    <property type="match status" value="1"/>
</dbReference>
<keyword evidence="7" id="KW-0902">Two-component regulatory system</keyword>
<name>A0A9D1X5P2_9FIRM</name>
<dbReference type="InterPro" id="IPR036890">
    <property type="entry name" value="HATPase_C_sf"/>
</dbReference>
<keyword evidence="6" id="KW-0808">Transferase</keyword>
<dbReference type="EMBL" id="DXEQ01000310">
    <property type="protein sequence ID" value="HIX73374.1"/>
    <property type="molecule type" value="Genomic_DNA"/>
</dbReference>
<comment type="catalytic activity">
    <reaction evidence="1">
        <text>ATP + protein L-histidine = ADP + protein N-phospho-L-histidine.</text>
        <dbReference type="EC" id="2.7.13.3"/>
    </reaction>
</comment>
<evidence type="ECO:0000256" key="2">
    <source>
        <dbReference type="ARBA" id="ARBA00006402"/>
    </source>
</evidence>
<dbReference type="Proteomes" id="UP000886805">
    <property type="component" value="Unassembled WGS sequence"/>
</dbReference>
<dbReference type="PROSITE" id="PS50110">
    <property type="entry name" value="RESPONSE_REGULATORY"/>
    <property type="match status" value="2"/>
</dbReference>
<evidence type="ECO:0000256" key="5">
    <source>
        <dbReference type="ARBA" id="ARBA00022553"/>
    </source>
</evidence>
<evidence type="ECO:0000256" key="10">
    <source>
        <dbReference type="PROSITE-ProRule" id="PRU00169"/>
    </source>
</evidence>
<evidence type="ECO:0000256" key="11">
    <source>
        <dbReference type="SAM" id="Phobius"/>
    </source>
</evidence>
<protein>
    <recommendedName>
        <fullName evidence="9">Circadian input-output histidine kinase CikA</fullName>
        <ecNumber evidence="3">2.7.13.3</ecNumber>
    </recommendedName>
    <alternativeName>
        <fullName evidence="4">Stage 0 sporulation protein A homolog</fullName>
    </alternativeName>
</protein>
<sequence>MHKHRESALNKKIIRFLWVSFACLLVLCIGVFTLINRFMIQQNTNTLNQVVDTYMMGMSSQIQKHFETLVNLRLGQVEGIIQTTYPEGKDSLGGTEREGLETRAEAQGFIYLALYSTEGKAEVLYGDELTIEDEKDFLAAMNEGGKMVTVGKNKKGEMILLYGVSAGYPENTGYAMSDGQQCTALLAGVRIEKLSEALALHMDNSLIFTHIIRNDGTFVIKNSDTDYDNCYDWILESGEEGGAEDIGNTVQMMKEAAKNRQEYSMVASMGEGRQHIYCAPMPSTEWTMVTVMPHSILDEALATLGRQRIWTSLAGCGILVLATLVVFALYFRLSRKQMAELDRVKKEAEHASQAKSEFLANMSHDIRTPMNAIVGMTAIATANIDKPEQVKDCLKKITLSSRHLLGLINDVLDMSKIESGKLTLNKELTSLKELMESIVSIVQPQARARRQNFDILIQDVEEEQVCCDGVRLNQVLINLLSNALKFTPAGGRIDVIVSQEESPKGEDWVRTHFRVQDTGMGMSEEFQKHIFESFVREDSKRVHRTEGSGLGMAITKYIVDAMEGTISVRSEQNRGSEFHVTLDFERVTQPEEEMLLKTWDVLVVDDDEPLCQSAAGALTEIGQQAEWAISGSQAVEMAKKRHAERRDYQAILLDWQMPGMDGIETARKIREQIGEDITILIISAYDWSGIEEEAKQAGVNGFISKPLFKSTLYYGLSHFMETGEEGAEKKEETMPDYTGRRLLVAEDNELNWEIACELLSSCGFELDWAENGEKCVELFRKSGPGYYDAILMDLRMPVMNGYEATKAVRALDREDADVPIIAMTADAFSEDIKRCLECGMNAHTAKPLDMRELLRILQRLMKTGR</sequence>